<dbReference type="Proteomes" id="UP000199439">
    <property type="component" value="Unassembled WGS sequence"/>
</dbReference>
<evidence type="ECO:0000313" key="2">
    <source>
        <dbReference type="Proteomes" id="UP000199439"/>
    </source>
</evidence>
<dbReference type="AlphaFoldDB" id="A0A1I1PN48"/>
<name>A0A1I1PN48_9FLAO</name>
<dbReference type="InterPro" id="IPR011990">
    <property type="entry name" value="TPR-like_helical_dom_sf"/>
</dbReference>
<dbReference type="STRING" id="870482.SAMN04487987_10478"/>
<evidence type="ECO:0008006" key="3">
    <source>
        <dbReference type="Google" id="ProtNLM"/>
    </source>
</evidence>
<evidence type="ECO:0000313" key="1">
    <source>
        <dbReference type="EMBL" id="SFD11309.1"/>
    </source>
</evidence>
<dbReference type="SUPFAM" id="SSF48452">
    <property type="entry name" value="TPR-like"/>
    <property type="match status" value="1"/>
</dbReference>
<reference evidence="2" key="1">
    <citation type="submission" date="2016-10" db="EMBL/GenBank/DDBJ databases">
        <authorList>
            <person name="Varghese N."/>
            <person name="Submissions S."/>
        </authorList>
    </citation>
    <scope>NUCLEOTIDE SEQUENCE [LARGE SCALE GENOMIC DNA]</scope>
    <source>
        <strain evidence="2">DSM 25730</strain>
    </source>
</reference>
<accession>A0A1I1PN48</accession>
<dbReference type="EMBL" id="FOMI01000004">
    <property type="protein sequence ID" value="SFD11309.1"/>
    <property type="molecule type" value="Genomic_DNA"/>
</dbReference>
<sequence length="522" mass="61955">MFNTVFMTITKEQKDNLFVLIKSLSKSEKRQFKLYVGRLGVNEESKFLKLFNILDKINVYDEAAILKKGIVKKQQLSNLKAHLYKQILISLRLNPSHQDIRIQIREQLDFATILYHKGLYKQSLKILDKAKNLAILNEEKNAAYEIVELEKVIESQYITRSISSRADELTVQAKELSLQNVLASKLSNLSLQLYGLFLKMGYIKNDEDYQIITKYFNDRLPKYDINKLGFREKLWLYKSYLWYSFLTVDFLSCYKYASKWVDLFYDNKDMIALNPVFFLKGNNYLLESLFFLNKHEKFKFSLLKLEALTKEKWFPTDDNIEGLAFLYIYNNKFNLHFIEGSFEAGMPLIDEVLERLKNYKNRIDEHHIMVFYYKIASMYFGAGDNKKCIFYLEKIISNKSLEMREDLLCFSRILNLVAHYEAGLDYNLDVLIKSTYKFLIKMEDLYEVQREFIKFLRGLGDIYPHEVKGEFIKLHKKLKTYENDPYQSRSFLYLDIISWLESKIENRPIGDIIRDKFNNASA</sequence>
<proteinExistence type="predicted"/>
<keyword evidence="2" id="KW-1185">Reference proteome</keyword>
<gene>
    <name evidence="1" type="ORF">SAMN04487987_10478</name>
</gene>
<organism evidence="1 2">
    <name type="scientific">Algibacter pectinivorans</name>
    <dbReference type="NCBI Taxonomy" id="870482"/>
    <lineage>
        <taxon>Bacteria</taxon>
        <taxon>Pseudomonadati</taxon>
        <taxon>Bacteroidota</taxon>
        <taxon>Flavobacteriia</taxon>
        <taxon>Flavobacteriales</taxon>
        <taxon>Flavobacteriaceae</taxon>
        <taxon>Algibacter</taxon>
    </lineage>
</organism>
<protein>
    <recommendedName>
        <fullName evidence="3">Tetratricopeptide repeat-containing protein</fullName>
    </recommendedName>
</protein>